<evidence type="ECO:0000313" key="19">
    <source>
        <dbReference type="Proteomes" id="UP000770661"/>
    </source>
</evidence>
<keyword evidence="11 17" id="KW-0472">Membrane</keyword>
<dbReference type="InterPro" id="IPR006875">
    <property type="entry name" value="Sarcoglycan"/>
</dbReference>
<comment type="subunit">
    <text evidence="15">Cross-link to form 2 major subcomplexes: one consisting of SGCB, SGCD and SGCG and the other consisting of SGCB and SGCD. The association between SGCB and SGCG is particularly strong while SGCA is loosely associated with the other sarcoglycans.</text>
</comment>
<evidence type="ECO:0000256" key="16">
    <source>
        <dbReference type="SAM" id="MobiDB-lite"/>
    </source>
</evidence>
<accession>A0A8J4YJI0</accession>
<dbReference type="GO" id="GO:0042383">
    <property type="term" value="C:sarcolemma"/>
    <property type="evidence" value="ECO:0007669"/>
    <property type="project" value="UniProtKB-SubCell"/>
</dbReference>
<proteinExistence type="inferred from homology"/>
<keyword evidence="19" id="KW-1185">Reference proteome</keyword>
<organism evidence="18 19">
    <name type="scientific">Chionoecetes opilio</name>
    <name type="common">Atlantic snow crab</name>
    <name type="synonym">Cancer opilio</name>
    <dbReference type="NCBI Taxonomy" id="41210"/>
    <lineage>
        <taxon>Eukaryota</taxon>
        <taxon>Metazoa</taxon>
        <taxon>Ecdysozoa</taxon>
        <taxon>Arthropoda</taxon>
        <taxon>Crustacea</taxon>
        <taxon>Multicrustacea</taxon>
        <taxon>Malacostraca</taxon>
        <taxon>Eumalacostraca</taxon>
        <taxon>Eucarida</taxon>
        <taxon>Decapoda</taxon>
        <taxon>Pleocyemata</taxon>
        <taxon>Brachyura</taxon>
        <taxon>Eubrachyura</taxon>
        <taxon>Majoidea</taxon>
        <taxon>Majidae</taxon>
        <taxon>Chionoecetes</taxon>
    </lineage>
</organism>
<feature type="transmembrane region" description="Helical" evidence="17">
    <location>
        <begin position="98"/>
        <end position="124"/>
    </location>
</feature>
<evidence type="ECO:0000256" key="17">
    <source>
        <dbReference type="SAM" id="Phobius"/>
    </source>
</evidence>
<dbReference type="AlphaFoldDB" id="A0A8J4YJI0"/>
<keyword evidence="9" id="KW-0735">Signal-anchor</keyword>
<evidence type="ECO:0000256" key="1">
    <source>
        <dbReference type="ARBA" id="ARBA00002860"/>
    </source>
</evidence>
<comment type="caution">
    <text evidence="18">The sequence shown here is derived from an EMBL/GenBank/DDBJ whole genome shotgun (WGS) entry which is preliminary data.</text>
</comment>
<feature type="compositionally biased region" description="Low complexity" evidence="16">
    <location>
        <begin position="62"/>
        <end position="78"/>
    </location>
</feature>
<evidence type="ECO:0000256" key="10">
    <source>
        <dbReference type="ARBA" id="ARBA00022989"/>
    </source>
</evidence>
<comment type="similarity">
    <text evidence="4">Belongs to the sarcoglycan beta/delta/gamma/zeta family.</text>
</comment>
<dbReference type="GO" id="GO:0016012">
    <property type="term" value="C:sarcoglycan complex"/>
    <property type="evidence" value="ECO:0007669"/>
    <property type="project" value="InterPro"/>
</dbReference>
<keyword evidence="8 17" id="KW-0812">Transmembrane</keyword>
<keyword evidence="12" id="KW-1015">Disulfide bond</keyword>
<dbReference type="PANTHER" id="PTHR21142:SF2">
    <property type="entry name" value="BETA-SARCOGLYCAN"/>
    <property type="match status" value="1"/>
</dbReference>
<evidence type="ECO:0000256" key="9">
    <source>
        <dbReference type="ARBA" id="ARBA00022968"/>
    </source>
</evidence>
<keyword evidence="7" id="KW-0963">Cytoplasm</keyword>
<sequence>MQVLWENSAQAMAFLRGSRLFGLRNFNRLTCAFLRKTGNRMADSAAASLLAESNSLAPSTLERATLTGRSTTHTTRTTSCERESPPKRTAAQQGESTFFWGLVVVLLLLASGNLLLTFFAMGVLRLGYGMESIELLPGTQTTKFYGNANLGNIIKKDGIIYGYSDTEFSVHGDNSKVVDPDSGATVFSTNYPNFGLPRGVKNLNVRRSKTARVTSPTTSDLKIHSDSTIRLKGNEGMTLDGKKLTWSADQDIYMKSINGSILLDTGEGIMIDVNTLPLADTPDPGKDRGQYKLCVCLPQGQLFRVPVPVDNNRRSPATQINCASFNNPCTRM</sequence>
<feature type="region of interest" description="Disordered" evidence="16">
    <location>
        <begin position="62"/>
        <end position="89"/>
    </location>
</feature>
<keyword evidence="14" id="KW-0206">Cytoskeleton</keyword>
<name>A0A8J4YJI0_CHIOP</name>
<comment type="subcellular location">
    <subcellularLocation>
        <location evidence="3">Cell membrane</location>
        <location evidence="3">Sarcolemma</location>
        <topology evidence="3">Single-pass type II membrane protein</topology>
    </subcellularLocation>
    <subcellularLocation>
        <location evidence="2">Cytoplasm</location>
        <location evidence="2">Cytoskeleton</location>
    </subcellularLocation>
</comment>
<evidence type="ECO:0000256" key="8">
    <source>
        <dbReference type="ARBA" id="ARBA00022692"/>
    </source>
</evidence>
<dbReference type="GO" id="GO:0005856">
    <property type="term" value="C:cytoskeleton"/>
    <property type="evidence" value="ECO:0007669"/>
    <property type="project" value="UniProtKB-SubCell"/>
</dbReference>
<dbReference type="InterPro" id="IPR027659">
    <property type="entry name" value="Sgcb"/>
</dbReference>
<evidence type="ECO:0000256" key="3">
    <source>
        <dbReference type="ARBA" id="ARBA00004274"/>
    </source>
</evidence>
<dbReference type="Pfam" id="PF04790">
    <property type="entry name" value="Sarcoglycan_1"/>
    <property type="match status" value="1"/>
</dbReference>
<protein>
    <recommendedName>
        <fullName evidence="5">Beta-sarcoglycan</fullName>
    </recommendedName>
</protein>
<evidence type="ECO:0000256" key="6">
    <source>
        <dbReference type="ARBA" id="ARBA00022475"/>
    </source>
</evidence>
<dbReference type="GO" id="GO:0007517">
    <property type="term" value="P:muscle organ development"/>
    <property type="evidence" value="ECO:0007669"/>
    <property type="project" value="InterPro"/>
</dbReference>
<evidence type="ECO:0000256" key="2">
    <source>
        <dbReference type="ARBA" id="ARBA00004245"/>
    </source>
</evidence>
<dbReference type="Proteomes" id="UP000770661">
    <property type="component" value="Unassembled WGS sequence"/>
</dbReference>
<dbReference type="PANTHER" id="PTHR21142">
    <property type="entry name" value="SARCOGLYCANS"/>
    <property type="match status" value="1"/>
</dbReference>
<keyword evidence="6" id="KW-1003">Cell membrane</keyword>
<evidence type="ECO:0000256" key="13">
    <source>
        <dbReference type="ARBA" id="ARBA00023180"/>
    </source>
</evidence>
<evidence type="ECO:0000256" key="11">
    <source>
        <dbReference type="ARBA" id="ARBA00023136"/>
    </source>
</evidence>
<evidence type="ECO:0000256" key="15">
    <source>
        <dbReference type="ARBA" id="ARBA00026041"/>
    </source>
</evidence>
<reference evidence="18" key="1">
    <citation type="submission" date="2020-07" db="EMBL/GenBank/DDBJ databases">
        <title>The High-quality genome of the commercially important snow crab, Chionoecetes opilio.</title>
        <authorList>
            <person name="Jeong J.-H."/>
            <person name="Ryu S."/>
        </authorList>
    </citation>
    <scope>NUCLEOTIDE SEQUENCE</scope>
    <source>
        <strain evidence="18">MADBK_172401_WGS</strain>
        <tissue evidence="18">Digestive gland</tissue>
    </source>
</reference>
<evidence type="ECO:0000313" key="18">
    <source>
        <dbReference type="EMBL" id="KAG0728650.1"/>
    </source>
</evidence>
<evidence type="ECO:0000256" key="14">
    <source>
        <dbReference type="ARBA" id="ARBA00023212"/>
    </source>
</evidence>
<keyword evidence="13" id="KW-0325">Glycoprotein</keyword>
<comment type="function">
    <text evidence="1">Component of the sarcoglycan complex, a subcomplex of the dystrophin-glycoprotein complex which forms a link between the F-actin cytoskeleton and the extracellular matrix.</text>
</comment>
<evidence type="ECO:0000256" key="5">
    <source>
        <dbReference type="ARBA" id="ARBA00015329"/>
    </source>
</evidence>
<evidence type="ECO:0000256" key="12">
    <source>
        <dbReference type="ARBA" id="ARBA00023157"/>
    </source>
</evidence>
<evidence type="ECO:0000256" key="4">
    <source>
        <dbReference type="ARBA" id="ARBA00007574"/>
    </source>
</evidence>
<dbReference type="EMBL" id="JACEEZ010001955">
    <property type="protein sequence ID" value="KAG0728650.1"/>
    <property type="molecule type" value="Genomic_DNA"/>
</dbReference>
<dbReference type="OrthoDB" id="5843723at2759"/>
<evidence type="ECO:0000256" key="7">
    <source>
        <dbReference type="ARBA" id="ARBA00022490"/>
    </source>
</evidence>
<gene>
    <name evidence="18" type="primary">SGCB</name>
    <name evidence="18" type="ORF">GWK47_032046</name>
</gene>
<keyword evidence="10 17" id="KW-1133">Transmembrane helix</keyword>